<proteinExistence type="predicted"/>
<accession>A0ABD5YUE9</accession>
<evidence type="ECO:0008006" key="3">
    <source>
        <dbReference type="Google" id="ProtNLM"/>
    </source>
</evidence>
<dbReference type="Proteomes" id="UP001596417">
    <property type="component" value="Unassembled WGS sequence"/>
</dbReference>
<comment type="caution">
    <text evidence="1">The sequence shown here is derived from an EMBL/GenBank/DDBJ whole genome shotgun (WGS) entry which is preliminary data.</text>
</comment>
<gene>
    <name evidence="1" type="ORF">ACFQL7_14070</name>
</gene>
<evidence type="ECO:0000313" key="1">
    <source>
        <dbReference type="EMBL" id="MFC7190846.1"/>
    </source>
</evidence>
<protein>
    <recommendedName>
        <fullName evidence="3">Lipoprotein</fullName>
    </recommendedName>
</protein>
<keyword evidence="2" id="KW-1185">Reference proteome</keyword>
<dbReference type="RefSeq" id="WP_248908287.1">
    <property type="nucleotide sequence ID" value="NZ_CP109979.1"/>
</dbReference>
<dbReference type="AlphaFoldDB" id="A0ABD5YUE9"/>
<dbReference type="EMBL" id="JBHTAX010000001">
    <property type="protein sequence ID" value="MFC7190846.1"/>
    <property type="molecule type" value="Genomic_DNA"/>
</dbReference>
<organism evidence="1 2">
    <name type="scientific">Halocatena marina</name>
    <dbReference type="NCBI Taxonomy" id="2934937"/>
    <lineage>
        <taxon>Archaea</taxon>
        <taxon>Methanobacteriati</taxon>
        <taxon>Methanobacteriota</taxon>
        <taxon>Stenosarchaea group</taxon>
        <taxon>Halobacteria</taxon>
        <taxon>Halobacteriales</taxon>
        <taxon>Natronomonadaceae</taxon>
        <taxon>Halocatena</taxon>
    </lineage>
</organism>
<sequence length="197" mass="21799">MRTLPLRMRLAITRWDKVFAAPLATFAVSLMRNRLLLAIVVLSSIFSGCQGFAPVDQSKNEAISSSVGNSMECENVSVSYWRLNDTNRTQTWSPDTLRLGYGLPANMSVFFVAYENDTILGVNHVTTDEAVVADGSTLRLNSELSGSHKVHVKVYHDTNENGDFDSQLDAVCHLDGKEIRTRTATLNFSEFNSSSES</sequence>
<dbReference type="GeneID" id="76200509"/>
<name>A0ABD5YUE9_9EURY</name>
<reference evidence="1 2" key="1">
    <citation type="journal article" date="2019" name="Int. J. Syst. Evol. Microbiol.">
        <title>The Global Catalogue of Microorganisms (GCM) 10K type strain sequencing project: providing services to taxonomists for standard genome sequencing and annotation.</title>
        <authorList>
            <consortium name="The Broad Institute Genomics Platform"/>
            <consortium name="The Broad Institute Genome Sequencing Center for Infectious Disease"/>
            <person name="Wu L."/>
            <person name="Ma J."/>
        </authorList>
    </citation>
    <scope>NUCLEOTIDE SEQUENCE [LARGE SCALE GENOMIC DNA]</scope>
    <source>
        <strain evidence="1 2">RDMS1</strain>
    </source>
</reference>
<evidence type="ECO:0000313" key="2">
    <source>
        <dbReference type="Proteomes" id="UP001596417"/>
    </source>
</evidence>